<comment type="caution">
    <text evidence="2">The sequence shown here is derived from an EMBL/GenBank/DDBJ whole genome shotgun (WGS) entry which is preliminary data.</text>
</comment>
<reference evidence="2" key="1">
    <citation type="journal article" date="2015" name="Nature">
        <title>Complex archaea that bridge the gap between prokaryotes and eukaryotes.</title>
        <authorList>
            <person name="Spang A."/>
            <person name="Saw J.H."/>
            <person name="Jorgensen S.L."/>
            <person name="Zaremba-Niedzwiedzka K."/>
            <person name="Martijn J."/>
            <person name="Lind A.E."/>
            <person name="van Eijk R."/>
            <person name="Schleper C."/>
            <person name="Guy L."/>
            <person name="Ettema T.J."/>
        </authorList>
    </citation>
    <scope>NUCLEOTIDE SEQUENCE</scope>
</reference>
<dbReference type="EMBL" id="LAZR01005185">
    <property type="protein sequence ID" value="KKN02079.1"/>
    <property type="molecule type" value="Genomic_DNA"/>
</dbReference>
<keyword evidence="1" id="KW-0472">Membrane</keyword>
<evidence type="ECO:0000256" key="1">
    <source>
        <dbReference type="SAM" id="Phobius"/>
    </source>
</evidence>
<accession>A0A0F9M8M6</accession>
<protein>
    <submittedName>
        <fullName evidence="2">Uncharacterized protein</fullName>
    </submittedName>
</protein>
<name>A0A0F9M8M6_9ZZZZ</name>
<keyword evidence="1" id="KW-0812">Transmembrane</keyword>
<evidence type="ECO:0000313" key="2">
    <source>
        <dbReference type="EMBL" id="KKN02079.1"/>
    </source>
</evidence>
<sequence length="49" mass="5517">MVKWVRGLLDNIVTTLIVTASVAAVGLLVIKFRDQLLNLYYRIISSLLI</sequence>
<proteinExistence type="predicted"/>
<organism evidence="2">
    <name type="scientific">marine sediment metagenome</name>
    <dbReference type="NCBI Taxonomy" id="412755"/>
    <lineage>
        <taxon>unclassified sequences</taxon>
        <taxon>metagenomes</taxon>
        <taxon>ecological metagenomes</taxon>
    </lineage>
</organism>
<gene>
    <name evidence="2" type="ORF">LCGC14_1121300</name>
</gene>
<keyword evidence="1" id="KW-1133">Transmembrane helix</keyword>
<dbReference type="AlphaFoldDB" id="A0A0F9M8M6"/>
<feature type="transmembrane region" description="Helical" evidence="1">
    <location>
        <begin position="12"/>
        <end position="32"/>
    </location>
</feature>